<dbReference type="InterPro" id="IPR052710">
    <property type="entry name" value="CAAX_protease"/>
</dbReference>
<feature type="transmembrane region" description="Helical" evidence="1">
    <location>
        <begin position="116"/>
        <end position="136"/>
    </location>
</feature>
<dbReference type="InterPro" id="IPR003675">
    <property type="entry name" value="Rce1/LyrA-like_dom"/>
</dbReference>
<protein>
    <submittedName>
        <fullName evidence="3">CPBP family intramembrane metalloprotease</fullName>
    </submittedName>
</protein>
<gene>
    <name evidence="3" type="ORF">ERX46_17385</name>
</gene>
<dbReference type="EMBL" id="SETE01000010">
    <property type="protein sequence ID" value="RYM30855.1"/>
    <property type="molecule type" value="Genomic_DNA"/>
</dbReference>
<accession>A0A4Q4KDA7</accession>
<dbReference type="RefSeq" id="WP_130095145.1">
    <property type="nucleotide sequence ID" value="NZ_SETE01000010.1"/>
</dbReference>
<feature type="transmembrane region" description="Helical" evidence="1">
    <location>
        <begin position="180"/>
        <end position="198"/>
    </location>
</feature>
<keyword evidence="1" id="KW-1133">Transmembrane helix</keyword>
<dbReference type="OrthoDB" id="158986at2"/>
<comment type="caution">
    <text evidence="3">The sequence shown here is derived from an EMBL/GenBank/DDBJ whole genome shotgun (WGS) entry which is preliminary data.</text>
</comment>
<evidence type="ECO:0000256" key="1">
    <source>
        <dbReference type="SAM" id="Phobius"/>
    </source>
</evidence>
<organism evidence="3 4">
    <name type="scientific">Brumimicrobium glaciale</name>
    <dbReference type="NCBI Taxonomy" id="200475"/>
    <lineage>
        <taxon>Bacteria</taxon>
        <taxon>Pseudomonadati</taxon>
        <taxon>Bacteroidota</taxon>
        <taxon>Flavobacteriia</taxon>
        <taxon>Flavobacteriales</taxon>
        <taxon>Crocinitomicaceae</taxon>
        <taxon>Brumimicrobium</taxon>
    </lineage>
</organism>
<keyword evidence="1" id="KW-0472">Membrane</keyword>
<evidence type="ECO:0000313" key="3">
    <source>
        <dbReference type="EMBL" id="RYM30855.1"/>
    </source>
</evidence>
<feature type="transmembrane region" description="Helical" evidence="1">
    <location>
        <begin position="7"/>
        <end position="27"/>
    </location>
</feature>
<dbReference type="Proteomes" id="UP000293952">
    <property type="component" value="Unassembled WGS sequence"/>
</dbReference>
<dbReference type="PANTHER" id="PTHR36435">
    <property type="entry name" value="SLR1288 PROTEIN"/>
    <property type="match status" value="1"/>
</dbReference>
<name>A0A4Q4KDA7_9FLAO</name>
<proteinExistence type="predicted"/>
<keyword evidence="3" id="KW-0378">Hydrolase</keyword>
<dbReference type="GO" id="GO:0004175">
    <property type="term" value="F:endopeptidase activity"/>
    <property type="evidence" value="ECO:0007669"/>
    <property type="project" value="UniProtKB-ARBA"/>
</dbReference>
<feature type="transmembrane region" description="Helical" evidence="1">
    <location>
        <begin position="148"/>
        <end position="168"/>
    </location>
</feature>
<feature type="transmembrane region" description="Helical" evidence="1">
    <location>
        <begin position="39"/>
        <end position="60"/>
    </location>
</feature>
<dbReference type="GO" id="GO:0006508">
    <property type="term" value="P:proteolysis"/>
    <property type="evidence" value="ECO:0007669"/>
    <property type="project" value="UniProtKB-KW"/>
</dbReference>
<dbReference type="PANTHER" id="PTHR36435:SF1">
    <property type="entry name" value="CAAX AMINO TERMINAL PROTEASE FAMILY PROTEIN"/>
    <property type="match status" value="1"/>
</dbReference>
<evidence type="ECO:0000259" key="2">
    <source>
        <dbReference type="Pfam" id="PF02517"/>
    </source>
</evidence>
<dbReference type="Pfam" id="PF02517">
    <property type="entry name" value="Rce1-like"/>
    <property type="match status" value="1"/>
</dbReference>
<dbReference type="GO" id="GO:0008237">
    <property type="term" value="F:metallopeptidase activity"/>
    <property type="evidence" value="ECO:0007669"/>
    <property type="project" value="UniProtKB-KW"/>
</dbReference>
<dbReference type="GO" id="GO:0080120">
    <property type="term" value="P:CAAX-box protein maturation"/>
    <property type="evidence" value="ECO:0007669"/>
    <property type="project" value="UniProtKB-ARBA"/>
</dbReference>
<keyword evidence="1" id="KW-0812">Transmembrane</keyword>
<evidence type="ECO:0000313" key="4">
    <source>
        <dbReference type="Proteomes" id="UP000293952"/>
    </source>
</evidence>
<keyword evidence="3" id="KW-0482">Metalloprotease</keyword>
<feature type="transmembrane region" description="Helical" evidence="1">
    <location>
        <begin position="72"/>
        <end position="96"/>
    </location>
</feature>
<sequence>MYIVKPIIYTALYIVFIELIGVWLFIADYFEADFLIYDYYVIINGLLMAISLIGFTFLVNDGRLKIPQSTDVKWYIIAIFAGLLYVFIQTPLNWVYNFISGDNFHILFDFNGWENLKNINVISTILLIPIAEELFFREFIQKKLQSQTTSFVAIGITSLLFAALHLPYMEWFSSYSTASIHQAYIVLFVSLVLGYLYFKSKSIGPSIVMHILLNFMVVIV</sequence>
<dbReference type="AlphaFoldDB" id="A0A4Q4KDA7"/>
<feature type="domain" description="CAAX prenyl protease 2/Lysostaphin resistance protein A-like" evidence="2">
    <location>
        <begin position="119"/>
        <end position="216"/>
    </location>
</feature>
<keyword evidence="4" id="KW-1185">Reference proteome</keyword>
<reference evidence="3 4" key="1">
    <citation type="submission" date="2019-02" db="EMBL/GenBank/DDBJ databases">
        <title>Genome sequence of the sea-ice species Brumimicrobium glaciale.</title>
        <authorList>
            <person name="Bowman J.P."/>
        </authorList>
    </citation>
    <scope>NUCLEOTIDE SEQUENCE [LARGE SCALE GENOMIC DNA]</scope>
    <source>
        <strain evidence="3 4">IC156</strain>
    </source>
</reference>
<keyword evidence="3" id="KW-0645">Protease</keyword>